<dbReference type="Proteomes" id="UP000183794">
    <property type="component" value="Unassembled WGS sequence"/>
</dbReference>
<dbReference type="CDD" id="cd04301">
    <property type="entry name" value="NAT_SF"/>
    <property type="match status" value="1"/>
</dbReference>
<dbReference type="Gene3D" id="3.40.630.30">
    <property type="match status" value="1"/>
</dbReference>
<gene>
    <name evidence="3" type="ORF">NVI5450_3869</name>
</gene>
<proteinExistence type="predicted"/>
<dbReference type="RefSeq" id="WP_045110479.1">
    <property type="nucleotide sequence ID" value="NZ_CAWRBC010000118.1"/>
</dbReference>
<dbReference type="STRING" id="80854.MVIS_2283"/>
<evidence type="ECO:0000256" key="2">
    <source>
        <dbReference type="ARBA" id="ARBA00023315"/>
    </source>
</evidence>
<dbReference type="InterPro" id="IPR050680">
    <property type="entry name" value="YpeA/RimI_acetyltransf"/>
</dbReference>
<dbReference type="PATRIC" id="fig|80854.5.peg.2434"/>
<name>A0A090IDX0_9GAMM</name>
<dbReference type="GO" id="GO:0016747">
    <property type="term" value="F:acyltransferase activity, transferring groups other than amino-acyl groups"/>
    <property type="evidence" value="ECO:0007669"/>
    <property type="project" value="InterPro"/>
</dbReference>
<sequence>MKITDNPTEEGIRIISSNVREYNLEFMPNDFIELAVFERDSQGVLIAGLTAKTYWERLDIDYLWVSSEHRGKGIARELLLKAEEEAIHRGCKYAQLDTFDFQAKEFYEKLGYEIFGKLDGYKNGHKRFYLKKCLKFT</sequence>
<dbReference type="InterPro" id="IPR000182">
    <property type="entry name" value="GNAT_dom"/>
</dbReference>
<dbReference type="HOGENOM" id="CLU_115862_2_0_6"/>
<keyword evidence="1 3" id="KW-0808">Transferase</keyword>
<reference evidence="3 4" key="1">
    <citation type="submission" date="2016-11" db="EMBL/GenBank/DDBJ databases">
        <authorList>
            <person name="Jaros S."/>
            <person name="Januszkiewicz K."/>
            <person name="Wedrychowicz H."/>
        </authorList>
    </citation>
    <scope>NUCLEOTIDE SEQUENCE [LARGE SCALE GENOMIC DNA]</scope>
    <source>
        <strain evidence="3">NVI 5450</strain>
    </source>
</reference>
<evidence type="ECO:0000256" key="1">
    <source>
        <dbReference type="ARBA" id="ARBA00022679"/>
    </source>
</evidence>
<protein>
    <submittedName>
        <fullName evidence="3">Histone acetyltransferase HPA2/related acetyltransferase</fullName>
    </submittedName>
</protein>
<dbReference type="EMBL" id="FPLD01000102">
    <property type="protein sequence ID" value="SGZ12682.1"/>
    <property type="molecule type" value="Genomic_DNA"/>
</dbReference>
<dbReference type="AlphaFoldDB" id="A0A090IDX0"/>
<organism evidence="3 4">
    <name type="scientific">Moritella viscosa</name>
    <dbReference type="NCBI Taxonomy" id="80854"/>
    <lineage>
        <taxon>Bacteria</taxon>
        <taxon>Pseudomonadati</taxon>
        <taxon>Pseudomonadota</taxon>
        <taxon>Gammaproteobacteria</taxon>
        <taxon>Alteromonadales</taxon>
        <taxon>Moritellaceae</taxon>
        <taxon>Moritella</taxon>
    </lineage>
</organism>
<keyword evidence="2" id="KW-0012">Acyltransferase</keyword>
<accession>A0A090IDX0</accession>
<dbReference type="InterPro" id="IPR016181">
    <property type="entry name" value="Acyl_CoA_acyltransferase"/>
</dbReference>
<evidence type="ECO:0000313" key="4">
    <source>
        <dbReference type="Proteomes" id="UP000183794"/>
    </source>
</evidence>
<dbReference type="SUPFAM" id="SSF55729">
    <property type="entry name" value="Acyl-CoA N-acyltransferases (Nat)"/>
    <property type="match status" value="1"/>
</dbReference>
<evidence type="ECO:0000313" key="3">
    <source>
        <dbReference type="EMBL" id="SGZ12682.1"/>
    </source>
</evidence>
<dbReference type="PROSITE" id="PS51186">
    <property type="entry name" value="GNAT"/>
    <property type="match status" value="1"/>
</dbReference>
<dbReference type="OrthoDB" id="9787920at2"/>
<dbReference type="KEGG" id="mvs:MVIS_2283"/>
<dbReference type="Pfam" id="PF00583">
    <property type="entry name" value="Acetyltransf_1"/>
    <property type="match status" value="1"/>
</dbReference>
<dbReference type="PANTHER" id="PTHR43420">
    <property type="entry name" value="ACETYLTRANSFERASE"/>
    <property type="match status" value="1"/>
</dbReference>